<dbReference type="GO" id="GO:0000281">
    <property type="term" value="P:mitotic cytokinesis"/>
    <property type="evidence" value="ECO:0007669"/>
    <property type="project" value="TreeGrafter"/>
</dbReference>
<evidence type="ECO:0000313" key="3">
    <source>
        <dbReference type="Proteomes" id="UP000663842"/>
    </source>
</evidence>
<comment type="caution">
    <text evidence="2">The sequence shown here is derived from an EMBL/GenBank/DDBJ whole genome shotgun (WGS) entry which is preliminary data.</text>
</comment>
<dbReference type="Pfam" id="PF05439">
    <property type="entry name" value="JTB"/>
    <property type="match status" value="1"/>
</dbReference>
<dbReference type="PANTHER" id="PTHR13041:SF3">
    <property type="entry name" value="PROTEIN JTB"/>
    <property type="match status" value="1"/>
</dbReference>
<reference evidence="2" key="1">
    <citation type="submission" date="2021-02" db="EMBL/GenBank/DDBJ databases">
        <authorList>
            <person name="Nowell W R."/>
        </authorList>
    </citation>
    <scope>NUCLEOTIDE SEQUENCE</scope>
</reference>
<dbReference type="GO" id="GO:0005813">
    <property type="term" value="C:centrosome"/>
    <property type="evidence" value="ECO:0007669"/>
    <property type="project" value="TreeGrafter"/>
</dbReference>
<dbReference type="PANTHER" id="PTHR13041">
    <property type="entry name" value="JTB PROTEIN-RELATED"/>
    <property type="match status" value="1"/>
</dbReference>
<feature type="transmembrane region" description="Helical" evidence="1">
    <location>
        <begin position="80"/>
        <end position="100"/>
    </location>
</feature>
<dbReference type="InterPro" id="IPR008657">
    <property type="entry name" value="JTB"/>
</dbReference>
<feature type="transmembrane region" description="Helical" evidence="1">
    <location>
        <begin position="191"/>
        <end position="210"/>
    </location>
</feature>
<dbReference type="GO" id="GO:0005819">
    <property type="term" value="C:spindle"/>
    <property type="evidence" value="ECO:0007669"/>
    <property type="project" value="TreeGrafter"/>
</dbReference>
<protein>
    <submittedName>
        <fullName evidence="2">Uncharacterized protein</fullName>
    </submittedName>
</protein>
<evidence type="ECO:0000256" key="1">
    <source>
        <dbReference type="SAM" id="Phobius"/>
    </source>
</evidence>
<name>A0A819X0R6_9BILA</name>
<dbReference type="GO" id="GO:0005737">
    <property type="term" value="C:cytoplasm"/>
    <property type="evidence" value="ECO:0007669"/>
    <property type="project" value="TreeGrafter"/>
</dbReference>
<keyword evidence="1" id="KW-1133">Transmembrane helix</keyword>
<dbReference type="EMBL" id="CAJOBF010004308">
    <property type="protein sequence ID" value="CAF4132571.1"/>
    <property type="molecule type" value="Genomic_DNA"/>
</dbReference>
<sequence length="233" mass="26521">RNQVAVIAMRFANNLNTVNVPRRQILIYSLVQMFDFMLPAYLTPTLHIFDFERVGQALEYLVSKSINILVMLDFVTRRRLIFGAVALLFVTISVLFIAHLNSTLFDRGILSSYTLYSANSSLNNEQQSNECYLTEAIEVKVFCQKCTSYERRSKANGCSPTGYKELVLCSKSNIKASRSCPVPIRIQKENFWIFQGIVLFIGLLSMASVHGRQKALDKQMVEKIKRQIGDSDN</sequence>
<dbReference type="GO" id="GO:0016020">
    <property type="term" value="C:membrane"/>
    <property type="evidence" value="ECO:0007669"/>
    <property type="project" value="InterPro"/>
</dbReference>
<dbReference type="Gene3D" id="3.30.720.220">
    <property type="match status" value="1"/>
</dbReference>
<accession>A0A819X0R6</accession>
<feature type="non-terminal residue" evidence="2">
    <location>
        <position position="1"/>
    </location>
</feature>
<keyword evidence="1" id="KW-0472">Membrane</keyword>
<evidence type="ECO:0000313" key="2">
    <source>
        <dbReference type="EMBL" id="CAF4132571.1"/>
    </source>
</evidence>
<gene>
    <name evidence="2" type="ORF">UXM345_LOCUS24079</name>
</gene>
<dbReference type="Proteomes" id="UP000663842">
    <property type="component" value="Unassembled WGS sequence"/>
</dbReference>
<dbReference type="GO" id="GO:0030496">
    <property type="term" value="C:midbody"/>
    <property type="evidence" value="ECO:0007669"/>
    <property type="project" value="TreeGrafter"/>
</dbReference>
<proteinExistence type="predicted"/>
<dbReference type="AlphaFoldDB" id="A0A819X0R6"/>
<organism evidence="2 3">
    <name type="scientific">Rotaria magnacalcarata</name>
    <dbReference type="NCBI Taxonomy" id="392030"/>
    <lineage>
        <taxon>Eukaryota</taxon>
        <taxon>Metazoa</taxon>
        <taxon>Spiralia</taxon>
        <taxon>Gnathifera</taxon>
        <taxon>Rotifera</taxon>
        <taxon>Eurotatoria</taxon>
        <taxon>Bdelloidea</taxon>
        <taxon>Philodinida</taxon>
        <taxon>Philodinidae</taxon>
        <taxon>Rotaria</taxon>
    </lineage>
</organism>
<keyword evidence="1" id="KW-0812">Transmembrane</keyword>